<organism evidence="2 3">
    <name type="scientific">Segniliparus rugosus (strain ATCC BAA-974 / DSM 45345 / CCUG 50838 / CIP 108380 / JCM 13579 / CDC 945)</name>
    <dbReference type="NCBI Taxonomy" id="679197"/>
    <lineage>
        <taxon>Bacteria</taxon>
        <taxon>Bacillati</taxon>
        <taxon>Actinomycetota</taxon>
        <taxon>Actinomycetes</taxon>
        <taxon>Mycobacteriales</taxon>
        <taxon>Segniliparaceae</taxon>
        <taxon>Segniliparus</taxon>
    </lineage>
</organism>
<sequence length="154" mass="16757">MKGLFVFSAVGVAAVLAQSPAAADPASPDCRYMQQVTRQVVAREQMLTGTANSPELSQKLGKSGVLQIAAQTYEYERVLFSVGATQIDSAQLADAMRDRAAAVQQYSEALERRSKGFASAEEEEEFVATTLKEAEDAFEQTDDEMRQAYQETCG</sequence>
<accession>E5XTN7</accession>
<keyword evidence="3" id="KW-1185">Reference proteome</keyword>
<protein>
    <submittedName>
        <fullName evidence="2">Uncharacterized protein</fullName>
    </submittedName>
</protein>
<dbReference type="RefSeq" id="WP_021030011.1">
    <property type="nucleotide sequence ID" value="NZ_KI391953.1"/>
</dbReference>
<dbReference type="EMBL" id="ACZI02000001">
    <property type="protein sequence ID" value="EFV12299.2"/>
    <property type="molecule type" value="Genomic_DNA"/>
</dbReference>
<evidence type="ECO:0000313" key="2">
    <source>
        <dbReference type="EMBL" id="EFV12299.2"/>
    </source>
</evidence>
<evidence type="ECO:0000256" key="1">
    <source>
        <dbReference type="SAM" id="SignalP"/>
    </source>
</evidence>
<dbReference type="Proteomes" id="UP000004816">
    <property type="component" value="Unassembled WGS sequence"/>
</dbReference>
<evidence type="ECO:0000313" key="3">
    <source>
        <dbReference type="Proteomes" id="UP000004816"/>
    </source>
</evidence>
<dbReference type="AlphaFoldDB" id="E5XTN7"/>
<keyword evidence="1" id="KW-0732">Signal</keyword>
<name>E5XTN7_SEGRC</name>
<feature type="signal peptide" evidence="1">
    <location>
        <begin position="1"/>
        <end position="23"/>
    </location>
</feature>
<proteinExistence type="predicted"/>
<reference evidence="2 3" key="1">
    <citation type="journal article" date="2011" name="Stand. Genomic Sci.">
        <title>High quality draft genome sequence of Segniliparus rugosus CDC 945(T)= (ATCC BAA-974(T)).</title>
        <authorList>
            <person name="Earl A.M."/>
            <person name="Desjardins C.A."/>
            <person name="Fitzgerald M.G."/>
            <person name="Arachchi H.M."/>
            <person name="Zeng Q."/>
            <person name="Mehta T."/>
            <person name="Griggs A."/>
            <person name="Birren B.W."/>
            <person name="Toney N.C."/>
            <person name="Carr J."/>
            <person name="Posey J."/>
            <person name="Butler W.R."/>
        </authorList>
    </citation>
    <scope>NUCLEOTIDE SEQUENCE [LARGE SCALE GENOMIC DNA]</scope>
    <source>
        <strain evidence="3">ATCC BAA-974 / DSM 45345 / CCUG 50838 / CIP 108380 / JCM 13579 / CDC 945</strain>
    </source>
</reference>
<comment type="caution">
    <text evidence="2">The sequence shown here is derived from an EMBL/GenBank/DDBJ whole genome shotgun (WGS) entry which is preliminary data.</text>
</comment>
<dbReference type="HOGENOM" id="CLU_1703020_0_0_11"/>
<feature type="chain" id="PRO_5003202709" evidence="1">
    <location>
        <begin position="24"/>
        <end position="154"/>
    </location>
</feature>
<gene>
    <name evidence="2" type="ORF">HMPREF9336_02859</name>
</gene>